<gene>
    <name evidence="4" type="ORF">BKA14_007934</name>
</gene>
<evidence type="ECO:0000313" key="4">
    <source>
        <dbReference type="EMBL" id="MBB4697786.1"/>
    </source>
</evidence>
<dbReference type="RefSeq" id="WP_184955851.1">
    <property type="nucleotide sequence ID" value="NZ_BOMC01000027.1"/>
</dbReference>
<accession>A0A7W7D074</accession>
<feature type="transmembrane region" description="Helical" evidence="2">
    <location>
        <begin position="31"/>
        <end position="52"/>
    </location>
</feature>
<dbReference type="Proteomes" id="UP000542742">
    <property type="component" value="Unassembled WGS sequence"/>
</dbReference>
<dbReference type="InterPro" id="IPR008979">
    <property type="entry name" value="Galactose-bd-like_sf"/>
</dbReference>
<protein>
    <recommendedName>
        <fullName evidence="3">F5/8 type C domain-containing protein</fullName>
    </recommendedName>
</protein>
<keyword evidence="5" id="KW-1185">Reference proteome</keyword>
<name>A0A7W7D074_9ACTN</name>
<organism evidence="4 5">
    <name type="scientific">Paractinoplanes abujensis</name>
    <dbReference type="NCBI Taxonomy" id="882441"/>
    <lineage>
        <taxon>Bacteria</taxon>
        <taxon>Bacillati</taxon>
        <taxon>Actinomycetota</taxon>
        <taxon>Actinomycetes</taxon>
        <taxon>Micromonosporales</taxon>
        <taxon>Micromonosporaceae</taxon>
        <taxon>Paractinoplanes</taxon>
    </lineage>
</organism>
<evidence type="ECO:0000259" key="3">
    <source>
        <dbReference type="PROSITE" id="PS50022"/>
    </source>
</evidence>
<feature type="domain" description="F5/8 type C" evidence="3">
    <location>
        <begin position="103"/>
        <end position="242"/>
    </location>
</feature>
<keyword evidence="2" id="KW-1133">Transmembrane helix</keyword>
<keyword evidence="2" id="KW-0812">Transmembrane</keyword>
<dbReference type="AlphaFoldDB" id="A0A7W7D074"/>
<dbReference type="Pfam" id="PF00754">
    <property type="entry name" value="F5_F8_type_C"/>
    <property type="match status" value="1"/>
</dbReference>
<sequence>MPDVRPRGGAAPPSATAPPEPPPARRRSRKAWWTVIGLITAVLLAGGLHVAYRATTEKAVPAPSVPSLAVPAATVVASEAVLPPSEPPSRAVAAPVTSVPRVSPKVTTAAEPNPSGANLALTGLVSASSIEAPHFAAAEAADGDPASRWSSGFAQPQWLRVDLRERRRLTEVTLVWEHAHATAYRVEVSLDGKTWKRIFATTAGAGGTVTVDAGGTVARFVRMYGTKRSNQYGFSLWELEIR</sequence>
<dbReference type="EMBL" id="JACHMF010000001">
    <property type="protein sequence ID" value="MBB4697786.1"/>
    <property type="molecule type" value="Genomic_DNA"/>
</dbReference>
<evidence type="ECO:0000256" key="1">
    <source>
        <dbReference type="SAM" id="MobiDB-lite"/>
    </source>
</evidence>
<comment type="caution">
    <text evidence="4">The sequence shown here is derived from an EMBL/GenBank/DDBJ whole genome shotgun (WGS) entry which is preliminary data.</text>
</comment>
<feature type="region of interest" description="Disordered" evidence="1">
    <location>
        <begin position="1"/>
        <end position="26"/>
    </location>
</feature>
<evidence type="ECO:0000313" key="5">
    <source>
        <dbReference type="Proteomes" id="UP000542742"/>
    </source>
</evidence>
<keyword evidence="2" id="KW-0472">Membrane</keyword>
<proteinExistence type="predicted"/>
<dbReference type="PROSITE" id="PS50022">
    <property type="entry name" value="FA58C_3"/>
    <property type="match status" value="1"/>
</dbReference>
<evidence type="ECO:0000256" key="2">
    <source>
        <dbReference type="SAM" id="Phobius"/>
    </source>
</evidence>
<dbReference type="InterPro" id="IPR000421">
    <property type="entry name" value="FA58C"/>
</dbReference>
<dbReference type="Gene3D" id="2.60.120.260">
    <property type="entry name" value="Galactose-binding domain-like"/>
    <property type="match status" value="1"/>
</dbReference>
<dbReference type="SMART" id="SM00231">
    <property type="entry name" value="FA58C"/>
    <property type="match status" value="1"/>
</dbReference>
<dbReference type="SUPFAM" id="SSF49785">
    <property type="entry name" value="Galactose-binding domain-like"/>
    <property type="match status" value="1"/>
</dbReference>
<reference evidence="4 5" key="1">
    <citation type="submission" date="2020-08" db="EMBL/GenBank/DDBJ databases">
        <title>Sequencing the genomes of 1000 actinobacteria strains.</title>
        <authorList>
            <person name="Klenk H.-P."/>
        </authorList>
    </citation>
    <scope>NUCLEOTIDE SEQUENCE [LARGE SCALE GENOMIC DNA]</scope>
    <source>
        <strain evidence="4 5">DSM 45518</strain>
    </source>
</reference>